<dbReference type="SUPFAM" id="SSF48452">
    <property type="entry name" value="TPR-like"/>
    <property type="match status" value="1"/>
</dbReference>
<keyword evidence="1" id="KW-0802">TPR repeat</keyword>
<dbReference type="EMBL" id="RAPN01000001">
    <property type="protein sequence ID" value="RKD90814.1"/>
    <property type="molecule type" value="Genomic_DNA"/>
</dbReference>
<dbReference type="InterPro" id="IPR011990">
    <property type="entry name" value="TPR-like_helical_dom_sf"/>
</dbReference>
<name>A0A419W5U1_9BACT</name>
<keyword evidence="2" id="KW-0732">Signal</keyword>
<evidence type="ECO:0000256" key="1">
    <source>
        <dbReference type="PROSITE-ProRule" id="PRU00339"/>
    </source>
</evidence>
<evidence type="ECO:0000313" key="4">
    <source>
        <dbReference type="Proteomes" id="UP000283387"/>
    </source>
</evidence>
<gene>
    <name evidence="3" type="ORF">BC643_1157</name>
</gene>
<dbReference type="OrthoDB" id="1119984at2"/>
<feature type="chain" id="PRO_5019215097" evidence="2">
    <location>
        <begin position="20"/>
        <end position="281"/>
    </location>
</feature>
<feature type="signal peptide" evidence="2">
    <location>
        <begin position="1"/>
        <end position="19"/>
    </location>
</feature>
<keyword evidence="4" id="KW-1185">Reference proteome</keyword>
<proteinExistence type="predicted"/>
<reference evidence="3 4" key="1">
    <citation type="submission" date="2018-09" db="EMBL/GenBank/DDBJ databases">
        <title>Genomic Encyclopedia of Archaeal and Bacterial Type Strains, Phase II (KMG-II): from individual species to whole genera.</title>
        <authorList>
            <person name="Goeker M."/>
        </authorList>
    </citation>
    <scope>NUCLEOTIDE SEQUENCE [LARGE SCALE GENOMIC DNA]</scope>
    <source>
        <strain evidence="3 4">DSM 27148</strain>
    </source>
</reference>
<dbReference type="Pfam" id="PF13432">
    <property type="entry name" value="TPR_16"/>
    <property type="match status" value="1"/>
</dbReference>
<organism evidence="3 4">
    <name type="scientific">Mangrovibacterium diazotrophicum</name>
    <dbReference type="NCBI Taxonomy" id="1261403"/>
    <lineage>
        <taxon>Bacteria</taxon>
        <taxon>Pseudomonadati</taxon>
        <taxon>Bacteroidota</taxon>
        <taxon>Bacteroidia</taxon>
        <taxon>Marinilabiliales</taxon>
        <taxon>Prolixibacteraceae</taxon>
        <taxon>Mangrovibacterium</taxon>
    </lineage>
</organism>
<protein>
    <submittedName>
        <fullName evidence="3">Tetratricopeptide repeat protein</fullName>
    </submittedName>
</protein>
<dbReference type="PROSITE" id="PS50005">
    <property type="entry name" value="TPR"/>
    <property type="match status" value="1"/>
</dbReference>
<sequence length="281" mass="29863">MKRILLGVAFLLGTIAGFAQDAAELINQGNEALTAKEYAKAFELYDKAMNNLGEVQVDDAINFNIGFAAFQAEKYDAAVKYFDKAIAADANTASAKEYKANALAKLDKTDEAIAAYKDAIAVAEDPGALNYNAGIVAYKGKEYASAAEFFAAADAAGYNSENAIFYQAMSLKKIDKDDEYKAVLVAGAEKFPSNDKITGALANVYVSEGNVLYKKGVKILNGANQQVQAGTIKTTDDAYTKAVADSKVEFQAAYDVLQKAAALDAGNANAQKLIEACKTVL</sequence>
<dbReference type="RefSeq" id="WP_120272183.1">
    <property type="nucleotide sequence ID" value="NZ_RAPN01000001.1"/>
</dbReference>
<comment type="caution">
    <text evidence="3">The sequence shown here is derived from an EMBL/GenBank/DDBJ whole genome shotgun (WGS) entry which is preliminary data.</text>
</comment>
<dbReference type="AlphaFoldDB" id="A0A419W5U1"/>
<feature type="repeat" description="TPR" evidence="1">
    <location>
        <begin position="59"/>
        <end position="92"/>
    </location>
</feature>
<dbReference type="Proteomes" id="UP000283387">
    <property type="component" value="Unassembled WGS sequence"/>
</dbReference>
<evidence type="ECO:0000313" key="3">
    <source>
        <dbReference type="EMBL" id="RKD90814.1"/>
    </source>
</evidence>
<dbReference type="InterPro" id="IPR019734">
    <property type="entry name" value="TPR_rpt"/>
</dbReference>
<dbReference type="Gene3D" id="1.25.40.10">
    <property type="entry name" value="Tetratricopeptide repeat domain"/>
    <property type="match status" value="2"/>
</dbReference>
<evidence type="ECO:0000256" key="2">
    <source>
        <dbReference type="SAM" id="SignalP"/>
    </source>
</evidence>
<dbReference type="SMART" id="SM00028">
    <property type="entry name" value="TPR"/>
    <property type="match status" value="3"/>
</dbReference>
<accession>A0A419W5U1</accession>